<feature type="domain" description="Amidase" evidence="2">
    <location>
        <begin position="91"/>
        <end position="215"/>
    </location>
</feature>
<comment type="caution">
    <text evidence="3">The sequence shown here is derived from an EMBL/GenBank/DDBJ whole genome shotgun (WGS) entry which is preliminary data.</text>
</comment>
<feature type="domain" description="Amidase" evidence="2">
    <location>
        <begin position="27"/>
        <end position="80"/>
    </location>
</feature>
<feature type="non-terminal residue" evidence="3">
    <location>
        <position position="267"/>
    </location>
</feature>
<dbReference type="SUPFAM" id="SSF75304">
    <property type="entry name" value="Amidase signature (AS) enzymes"/>
    <property type="match status" value="1"/>
</dbReference>
<evidence type="ECO:0000313" key="4">
    <source>
        <dbReference type="Proteomes" id="UP000278673"/>
    </source>
</evidence>
<organism evidence="3 4">
    <name type="scientific">Streptomyces triticirhizae</name>
    <dbReference type="NCBI Taxonomy" id="2483353"/>
    <lineage>
        <taxon>Bacteria</taxon>
        <taxon>Bacillati</taxon>
        <taxon>Actinomycetota</taxon>
        <taxon>Actinomycetes</taxon>
        <taxon>Kitasatosporales</taxon>
        <taxon>Streptomycetaceae</taxon>
        <taxon>Streptomyces</taxon>
    </lineage>
</organism>
<gene>
    <name evidence="3" type="ORF">EBN88_28510</name>
</gene>
<dbReference type="InterPro" id="IPR023631">
    <property type="entry name" value="Amidase_dom"/>
</dbReference>
<dbReference type="Proteomes" id="UP000278673">
    <property type="component" value="Unassembled WGS sequence"/>
</dbReference>
<evidence type="ECO:0000259" key="2">
    <source>
        <dbReference type="Pfam" id="PF01425"/>
    </source>
</evidence>
<dbReference type="Pfam" id="PF01425">
    <property type="entry name" value="Amidase"/>
    <property type="match status" value="2"/>
</dbReference>
<dbReference type="PANTHER" id="PTHR11895:SF7">
    <property type="entry name" value="GLUTAMYL-TRNA(GLN) AMIDOTRANSFERASE SUBUNIT A, MITOCHONDRIAL"/>
    <property type="match status" value="1"/>
</dbReference>
<sequence>MIEGYAGLSARAVAAGVRAGRLSAVAVVEAALRRIAEVDGELRAFAAVWPEAALERAAEVDAAVRAGAQPPLAGVPLGVKGTEGTASWQSRRLVAAGCVPVGATATPGPGTPWRTWGWTERGATRNPWLPDRSPGGSSAGSAVAVAAGMVPLATGSDGAGSVRVPAAWCGVVGLKPTNGRVPARDRAGLNVGGPLVRHPADAAAWLDAVAVPSPGPPAGASRPVRVVWSVDLGFAATAPEVAAVAERALARWEARGPLVRAEHRVRL</sequence>
<comment type="similarity">
    <text evidence="1">Belongs to the amidase family.</text>
</comment>
<dbReference type="InterPro" id="IPR000120">
    <property type="entry name" value="Amidase"/>
</dbReference>
<name>A0A3M2KUA5_9ACTN</name>
<reference evidence="3 4" key="1">
    <citation type="submission" date="2018-10" db="EMBL/GenBank/DDBJ databases">
        <title>Isolation, diversity and antifungal activity of actinobacteria from wheat.</title>
        <authorList>
            <person name="Han C."/>
        </authorList>
    </citation>
    <scope>NUCLEOTIDE SEQUENCE [LARGE SCALE GENOMIC DNA]</scope>
    <source>
        <strain evidence="3 4">NEAU-YY642</strain>
    </source>
</reference>
<keyword evidence="4" id="KW-1185">Reference proteome</keyword>
<evidence type="ECO:0000256" key="1">
    <source>
        <dbReference type="ARBA" id="ARBA00009199"/>
    </source>
</evidence>
<dbReference type="EMBL" id="RFFJ01000298">
    <property type="protein sequence ID" value="RMI28216.1"/>
    <property type="molecule type" value="Genomic_DNA"/>
</dbReference>
<accession>A0A3M2KUA5</accession>
<dbReference type="PANTHER" id="PTHR11895">
    <property type="entry name" value="TRANSAMIDASE"/>
    <property type="match status" value="1"/>
</dbReference>
<dbReference type="InterPro" id="IPR036928">
    <property type="entry name" value="AS_sf"/>
</dbReference>
<protein>
    <submittedName>
        <fullName evidence="3">Amidase</fullName>
    </submittedName>
</protein>
<evidence type="ECO:0000313" key="3">
    <source>
        <dbReference type="EMBL" id="RMI28216.1"/>
    </source>
</evidence>
<dbReference type="AlphaFoldDB" id="A0A3M2KUA5"/>
<dbReference type="Gene3D" id="3.90.1300.10">
    <property type="entry name" value="Amidase signature (AS) domain"/>
    <property type="match status" value="1"/>
</dbReference>
<proteinExistence type="inferred from homology"/>
<dbReference type="GO" id="GO:0003824">
    <property type="term" value="F:catalytic activity"/>
    <property type="evidence" value="ECO:0007669"/>
    <property type="project" value="InterPro"/>
</dbReference>